<dbReference type="EC" id="4.4.1.1" evidence="5"/>
<dbReference type="InterPro" id="IPR015424">
    <property type="entry name" value="PyrdxlP-dep_Trfase"/>
</dbReference>
<dbReference type="PANTHER" id="PTHR11808">
    <property type="entry name" value="TRANS-SULFURATION ENZYME FAMILY MEMBER"/>
    <property type="match status" value="1"/>
</dbReference>
<name>A0A518BMU5_9BACT</name>
<dbReference type="CDD" id="cd00614">
    <property type="entry name" value="CGS_like"/>
    <property type="match status" value="1"/>
</dbReference>
<accession>A0A518BMU5</accession>
<dbReference type="GO" id="GO:0004123">
    <property type="term" value="F:cystathionine gamma-lyase activity"/>
    <property type="evidence" value="ECO:0007669"/>
    <property type="project" value="TreeGrafter"/>
</dbReference>
<evidence type="ECO:0000256" key="1">
    <source>
        <dbReference type="ARBA" id="ARBA00001933"/>
    </source>
</evidence>
<evidence type="ECO:0000256" key="4">
    <source>
        <dbReference type="RuleBase" id="RU362118"/>
    </source>
</evidence>
<keyword evidence="5" id="KW-0456">Lyase</keyword>
<reference evidence="5 6" key="1">
    <citation type="submission" date="2019-02" db="EMBL/GenBank/DDBJ databases">
        <title>Deep-cultivation of Planctomycetes and their phenomic and genomic characterization uncovers novel biology.</title>
        <authorList>
            <person name="Wiegand S."/>
            <person name="Jogler M."/>
            <person name="Boedeker C."/>
            <person name="Pinto D."/>
            <person name="Vollmers J."/>
            <person name="Rivas-Marin E."/>
            <person name="Kohn T."/>
            <person name="Peeters S.H."/>
            <person name="Heuer A."/>
            <person name="Rast P."/>
            <person name="Oberbeckmann S."/>
            <person name="Bunk B."/>
            <person name="Jeske O."/>
            <person name="Meyerdierks A."/>
            <person name="Storesund J.E."/>
            <person name="Kallscheuer N."/>
            <person name="Luecker S."/>
            <person name="Lage O.M."/>
            <person name="Pohl T."/>
            <person name="Merkel B.J."/>
            <person name="Hornburger P."/>
            <person name="Mueller R.-W."/>
            <person name="Bruemmer F."/>
            <person name="Labrenz M."/>
            <person name="Spormann A.M."/>
            <person name="Op den Camp H."/>
            <person name="Overmann J."/>
            <person name="Amann R."/>
            <person name="Jetten M.S.M."/>
            <person name="Mascher T."/>
            <person name="Medema M.H."/>
            <person name="Devos D.P."/>
            <person name="Kaster A.-K."/>
            <person name="Ovreas L."/>
            <person name="Rohde M."/>
            <person name="Galperin M.Y."/>
            <person name="Jogler C."/>
        </authorList>
    </citation>
    <scope>NUCLEOTIDE SEQUENCE [LARGE SCALE GENOMIC DNA]</scope>
    <source>
        <strain evidence="5 6">Pla133</strain>
    </source>
</reference>
<dbReference type="EMBL" id="CP036287">
    <property type="protein sequence ID" value="QDU68263.1"/>
    <property type="molecule type" value="Genomic_DNA"/>
</dbReference>
<dbReference type="GO" id="GO:0030170">
    <property type="term" value="F:pyridoxal phosphate binding"/>
    <property type="evidence" value="ECO:0007669"/>
    <property type="project" value="InterPro"/>
</dbReference>
<dbReference type="InterPro" id="IPR015421">
    <property type="entry name" value="PyrdxlP-dep_Trfase_major"/>
</dbReference>
<dbReference type="AlphaFoldDB" id="A0A518BMU5"/>
<gene>
    <name evidence="5" type="primary">mccB</name>
    <name evidence="5" type="ORF">Pla133_33580</name>
</gene>
<dbReference type="SUPFAM" id="SSF53383">
    <property type="entry name" value="PLP-dependent transferases"/>
    <property type="match status" value="1"/>
</dbReference>
<keyword evidence="2 3" id="KW-0663">Pyridoxal phosphate</keyword>
<dbReference type="GO" id="GO:0019346">
    <property type="term" value="P:transsulfuration"/>
    <property type="evidence" value="ECO:0007669"/>
    <property type="project" value="InterPro"/>
</dbReference>
<comment type="similarity">
    <text evidence="4">Belongs to the trans-sulfuration enzymes family.</text>
</comment>
<protein>
    <submittedName>
        <fullName evidence="5">Cystathionine gamma-lyase</fullName>
        <ecNumber evidence="5">4.4.1.1</ecNumber>
    </submittedName>
</protein>
<dbReference type="GO" id="GO:0005737">
    <property type="term" value="C:cytoplasm"/>
    <property type="evidence" value="ECO:0007669"/>
    <property type="project" value="TreeGrafter"/>
</dbReference>
<comment type="cofactor">
    <cofactor evidence="1 4">
        <name>pyridoxal 5'-phosphate</name>
        <dbReference type="ChEBI" id="CHEBI:597326"/>
    </cofactor>
</comment>
<dbReference type="Proteomes" id="UP000316921">
    <property type="component" value="Chromosome"/>
</dbReference>
<evidence type="ECO:0000256" key="3">
    <source>
        <dbReference type="PIRSR" id="PIRSR001434-2"/>
    </source>
</evidence>
<dbReference type="InterPro" id="IPR000277">
    <property type="entry name" value="Cys/Met-Metab_PyrdxlP-dep_enz"/>
</dbReference>
<evidence type="ECO:0000313" key="6">
    <source>
        <dbReference type="Proteomes" id="UP000316921"/>
    </source>
</evidence>
<dbReference type="Gene3D" id="3.40.640.10">
    <property type="entry name" value="Type I PLP-dependent aspartate aminotransferase-like (Major domain)"/>
    <property type="match status" value="1"/>
</dbReference>
<dbReference type="FunFam" id="3.40.640.10:FF:000046">
    <property type="entry name" value="Cystathionine gamma-lyase"/>
    <property type="match status" value="1"/>
</dbReference>
<dbReference type="GO" id="GO:0019343">
    <property type="term" value="P:cysteine biosynthetic process via cystathionine"/>
    <property type="evidence" value="ECO:0007669"/>
    <property type="project" value="TreeGrafter"/>
</dbReference>
<keyword evidence="6" id="KW-1185">Reference proteome</keyword>
<dbReference type="Gene3D" id="3.90.1150.10">
    <property type="entry name" value="Aspartate Aminotransferase, domain 1"/>
    <property type="match status" value="1"/>
</dbReference>
<proteinExistence type="inferred from homology"/>
<dbReference type="InterPro" id="IPR015422">
    <property type="entry name" value="PyrdxlP-dep_Trfase_small"/>
</dbReference>
<evidence type="ECO:0000313" key="5">
    <source>
        <dbReference type="EMBL" id="QDU68263.1"/>
    </source>
</evidence>
<dbReference type="PANTHER" id="PTHR11808:SF85">
    <property type="entry name" value="CYSTATHIONINE GAMMA-LYASE-RELATED"/>
    <property type="match status" value="1"/>
</dbReference>
<dbReference type="Pfam" id="PF01053">
    <property type="entry name" value="Cys_Met_Meta_PP"/>
    <property type="match status" value="1"/>
</dbReference>
<sequence length="372" mass="39244">MGSGVSLPLDRSSTFRVDEQAYRLREAGRGYEAMVYARETNPTVEAVERRLAALEGAEQALLFASGMAALHAALMALLDGGGQVALSDRIYGGTTGLIDALLPRIGSGVSTFDPGRPASLEAAMRAETRLVICESLSNPTLRVADIPRLAELTRAGGALILVDATFVTPALQRPLELGADLVWHSASKYLGGHSDLIGGVLAGPRKLISACRAWRTRAGGCADPDMAWLLERGLKTLALRMRAHDHNARGLATWLAAHPKVSVVHHPSRADHEQRALASELMRGSGGMLSFELAGGDPAAARVLANLELFTEAPSLGGVESLVSPPARMSHVGQSDAALRAADIGPGCLRLSVGIEDLDDLLQDLEIALEHA</sequence>
<dbReference type="KEGG" id="pbap:Pla133_33580"/>
<organism evidence="5 6">
    <name type="scientific">Engelhardtia mirabilis</name>
    <dbReference type="NCBI Taxonomy" id="2528011"/>
    <lineage>
        <taxon>Bacteria</taxon>
        <taxon>Pseudomonadati</taxon>
        <taxon>Planctomycetota</taxon>
        <taxon>Planctomycetia</taxon>
        <taxon>Planctomycetia incertae sedis</taxon>
        <taxon>Engelhardtia</taxon>
    </lineage>
</organism>
<dbReference type="PIRSF" id="PIRSF001434">
    <property type="entry name" value="CGS"/>
    <property type="match status" value="1"/>
</dbReference>
<feature type="modified residue" description="N6-(pyridoxal phosphate)lysine" evidence="3">
    <location>
        <position position="188"/>
    </location>
</feature>
<evidence type="ECO:0000256" key="2">
    <source>
        <dbReference type="ARBA" id="ARBA00022898"/>
    </source>
</evidence>